<name>A0A1B6GPZ0_9HEMI</name>
<dbReference type="SUPFAM" id="SSF56219">
    <property type="entry name" value="DNase I-like"/>
    <property type="match status" value="1"/>
</dbReference>
<gene>
    <name evidence="1" type="ORF">g.48460</name>
</gene>
<dbReference type="AlphaFoldDB" id="A0A1B6GPZ0"/>
<dbReference type="InterPro" id="IPR036691">
    <property type="entry name" value="Endo/exonu/phosph_ase_sf"/>
</dbReference>
<proteinExistence type="predicted"/>
<dbReference type="Gene3D" id="3.60.10.10">
    <property type="entry name" value="Endonuclease/exonuclease/phosphatase"/>
    <property type="match status" value="1"/>
</dbReference>
<evidence type="ECO:0008006" key="2">
    <source>
        <dbReference type="Google" id="ProtNLM"/>
    </source>
</evidence>
<evidence type="ECO:0000313" key="1">
    <source>
        <dbReference type="EMBL" id="JAS64504.1"/>
    </source>
</evidence>
<organism evidence="1">
    <name type="scientific">Cuerna arida</name>
    <dbReference type="NCBI Taxonomy" id="1464854"/>
    <lineage>
        <taxon>Eukaryota</taxon>
        <taxon>Metazoa</taxon>
        <taxon>Ecdysozoa</taxon>
        <taxon>Arthropoda</taxon>
        <taxon>Hexapoda</taxon>
        <taxon>Insecta</taxon>
        <taxon>Pterygota</taxon>
        <taxon>Neoptera</taxon>
        <taxon>Paraneoptera</taxon>
        <taxon>Hemiptera</taxon>
        <taxon>Auchenorrhyncha</taxon>
        <taxon>Membracoidea</taxon>
        <taxon>Cicadellidae</taxon>
        <taxon>Cicadellinae</taxon>
        <taxon>Proconiini</taxon>
        <taxon>Cuerna</taxon>
    </lineage>
</organism>
<reference evidence="1" key="1">
    <citation type="submission" date="2015-11" db="EMBL/GenBank/DDBJ databases">
        <title>De novo transcriptome assembly of four potential Pierce s Disease insect vectors from Arizona vineyards.</title>
        <authorList>
            <person name="Tassone E.E."/>
        </authorList>
    </citation>
    <scope>NUCLEOTIDE SEQUENCE</scope>
</reference>
<feature type="non-terminal residue" evidence="1">
    <location>
        <position position="155"/>
    </location>
</feature>
<sequence length="155" mass="18184">MEDNLTDNRLFFNSFDNFYEWCYSVKDNKFRINILHLNIRSLAKHWDTLKIQLVSSETCFDVIVLSEIFSDEYRLALFNLPGYNKFFYLRKNKEGGGLVMFVNNSKLQFTHIPINNITTYEHITGELELVQSKSKAFKFAIHAVYRPPTSSSGYT</sequence>
<dbReference type="EMBL" id="GECZ01005265">
    <property type="protein sequence ID" value="JAS64504.1"/>
    <property type="molecule type" value="Transcribed_RNA"/>
</dbReference>
<protein>
    <recommendedName>
        <fullName evidence="2">Endonuclease/exonuclease/phosphatase domain-containing protein</fullName>
    </recommendedName>
</protein>
<accession>A0A1B6GPZ0</accession>